<proteinExistence type="predicted"/>
<evidence type="ECO:0008006" key="3">
    <source>
        <dbReference type="Google" id="ProtNLM"/>
    </source>
</evidence>
<reference evidence="1" key="1">
    <citation type="journal article" date="2020" name="Stud. Mycol.">
        <title>101 Dothideomycetes genomes: a test case for predicting lifestyles and emergence of pathogens.</title>
        <authorList>
            <person name="Haridas S."/>
            <person name="Albert R."/>
            <person name="Binder M."/>
            <person name="Bloem J."/>
            <person name="Labutti K."/>
            <person name="Salamov A."/>
            <person name="Andreopoulos B."/>
            <person name="Baker S."/>
            <person name="Barry K."/>
            <person name="Bills G."/>
            <person name="Bluhm B."/>
            <person name="Cannon C."/>
            <person name="Castanera R."/>
            <person name="Culley D."/>
            <person name="Daum C."/>
            <person name="Ezra D."/>
            <person name="Gonzalez J."/>
            <person name="Henrissat B."/>
            <person name="Kuo A."/>
            <person name="Liang C."/>
            <person name="Lipzen A."/>
            <person name="Lutzoni F."/>
            <person name="Magnuson J."/>
            <person name="Mondo S."/>
            <person name="Nolan M."/>
            <person name="Ohm R."/>
            <person name="Pangilinan J."/>
            <person name="Park H.-J."/>
            <person name="Ramirez L."/>
            <person name="Alfaro M."/>
            <person name="Sun H."/>
            <person name="Tritt A."/>
            <person name="Yoshinaga Y."/>
            <person name="Zwiers L.-H."/>
            <person name="Turgeon B."/>
            <person name="Goodwin S."/>
            <person name="Spatafora J."/>
            <person name="Crous P."/>
            <person name="Grigoriev I."/>
        </authorList>
    </citation>
    <scope>NUCLEOTIDE SEQUENCE</scope>
    <source>
        <strain evidence="1">CBS 183.55</strain>
    </source>
</reference>
<dbReference type="Gene3D" id="1.25.40.10">
    <property type="entry name" value="Tetratricopeptide repeat domain"/>
    <property type="match status" value="1"/>
</dbReference>
<accession>A0A6A5RM06</accession>
<evidence type="ECO:0000313" key="1">
    <source>
        <dbReference type="EMBL" id="KAF1928483.1"/>
    </source>
</evidence>
<dbReference type="InterPro" id="IPR011990">
    <property type="entry name" value="TPR-like_helical_dom_sf"/>
</dbReference>
<organism evidence="1 2">
    <name type="scientific">Didymella exigua CBS 183.55</name>
    <dbReference type="NCBI Taxonomy" id="1150837"/>
    <lineage>
        <taxon>Eukaryota</taxon>
        <taxon>Fungi</taxon>
        <taxon>Dikarya</taxon>
        <taxon>Ascomycota</taxon>
        <taxon>Pezizomycotina</taxon>
        <taxon>Dothideomycetes</taxon>
        <taxon>Pleosporomycetidae</taxon>
        <taxon>Pleosporales</taxon>
        <taxon>Pleosporineae</taxon>
        <taxon>Didymellaceae</taxon>
        <taxon>Didymella</taxon>
    </lineage>
</organism>
<dbReference type="Proteomes" id="UP000800082">
    <property type="component" value="Unassembled WGS sequence"/>
</dbReference>
<dbReference type="EMBL" id="ML978968">
    <property type="protein sequence ID" value="KAF1928483.1"/>
    <property type="molecule type" value="Genomic_DNA"/>
</dbReference>
<keyword evidence="2" id="KW-1185">Reference proteome</keyword>
<gene>
    <name evidence="1" type="ORF">M421DRAFT_420373</name>
</gene>
<dbReference type="AlphaFoldDB" id="A0A6A5RM06"/>
<feature type="non-terminal residue" evidence="1">
    <location>
        <position position="1"/>
    </location>
</feature>
<dbReference type="RefSeq" id="XP_033448731.1">
    <property type="nucleotide sequence ID" value="XM_033592457.1"/>
</dbReference>
<evidence type="ECO:0000313" key="2">
    <source>
        <dbReference type="Proteomes" id="UP000800082"/>
    </source>
</evidence>
<name>A0A6A5RM06_9PLEO</name>
<protein>
    <recommendedName>
        <fullName evidence="3">Tetratricopeptide repeat protein</fullName>
    </recommendedName>
</protein>
<dbReference type="GeneID" id="54350125"/>
<sequence length="66" mass="7649">AFASLRERQGRVDDARRWYSQALLGYQKTFGPDHYKCESLRNNIASLVPGEARSNSTFLRLNCCFY</sequence>